<evidence type="ECO:0000313" key="2">
    <source>
        <dbReference type="Proteomes" id="UP000271227"/>
    </source>
</evidence>
<dbReference type="CDD" id="cd00719">
    <property type="entry name" value="GIY-YIG_SF"/>
    <property type="match status" value="1"/>
</dbReference>
<proteinExistence type="predicted"/>
<reference evidence="1 2" key="1">
    <citation type="submission" date="2018-10" db="EMBL/GenBank/DDBJ databases">
        <title>Genomic Encyclopedia of Archaeal and Bacterial Type Strains, Phase II (KMG-II): from individual species to whole genera.</title>
        <authorList>
            <person name="Goeker M."/>
        </authorList>
    </citation>
    <scope>NUCLEOTIDE SEQUENCE [LARGE SCALE GENOMIC DNA]</scope>
    <source>
        <strain evidence="1 2">DSM 25217</strain>
    </source>
</reference>
<evidence type="ECO:0008006" key="3">
    <source>
        <dbReference type="Google" id="ProtNLM"/>
    </source>
</evidence>
<comment type="caution">
    <text evidence="1">The sequence shown here is derived from an EMBL/GenBank/DDBJ whole genome shotgun (WGS) entry which is preliminary data.</text>
</comment>
<accession>A0A3M0CGR2</accession>
<protein>
    <recommendedName>
        <fullName evidence="3">Eco29kI restriction endonuclease</fullName>
    </recommendedName>
</protein>
<dbReference type="RefSeq" id="WP_211332182.1">
    <property type="nucleotide sequence ID" value="NZ_REFR01000011.1"/>
</dbReference>
<dbReference type="EMBL" id="REFR01000011">
    <property type="protein sequence ID" value="RMB07977.1"/>
    <property type="molecule type" value="Genomic_DNA"/>
</dbReference>
<dbReference type="Proteomes" id="UP000271227">
    <property type="component" value="Unassembled WGS sequence"/>
</dbReference>
<organism evidence="1 2">
    <name type="scientific">Eilatimonas milleporae</name>
    <dbReference type="NCBI Taxonomy" id="911205"/>
    <lineage>
        <taxon>Bacteria</taxon>
        <taxon>Pseudomonadati</taxon>
        <taxon>Pseudomonadota</taxon>
        <taxon>Alphaproteobacteria</taxon>
        <taxon>Kordiimonadales</taxon>
        <taxon>Kordiimonadaceae</taxon>
        <taxon>Eilatimonas</taxon>
    </lineage>
</organism>
<name>A0A3M0CGR2_9PROT</name>
<gene>
    <name evidence="1" type="ORF">BXY39_2071</name>
</gene>
<keyword evidence="2" id="KW-1185">Reference proteome</keyword>
<dbReference type="AlphaFoldDB" id="A0A3M0CGR2"/>
<dbReference type="InParanoid" id="A0A3M0CGR2"/>
<sequence>MIPGYVDFEFDLPNALLSHLIGVLDEMDPALLDPENLTSIPEAQGVYQLFLDGNLVYIGKTDAEAGLRKRLGRHALKIMHRVGLDTARVSFKAVRIYVFTAVDLESQLIRHYGGLRQVSWNGSGFGSNDPGRERDTTKFKEGHFDLTFPIDIDHPIRFAGRRNGHAAEFLSDLKTALPYVFRFQTAAVRSRKPHPDFDATLVEINELGPVTARGIIEQIVRALPRGWQATKLPSHIILYKEARHYPAGDVIATS</sequence>
<evidence type="ECO:0000313" key="1">
    <source>
        <dbReference type="EMBL" id="RMB07977.1"/>
    </source>
</evidence>